<gene>
    <name evidence="3" type="ORF">IFJ97_01465</name>
</gene>
<accession>A0A8J6XZQ8</accession>
<evidence type="ECO:0000259" key="2">
    <source>
        <dbReference type="Pfam" id="PF02754"/>
    </source>
</evidence>
<comment type="caution">
    <text evidence="3">The sequence shown here is derived from an EMBL/GenBank/DDBJ whole genome shotgun (WGS) entry which is preliminary data.</text>
</comment>
<dbReference type="InterPro" id="IPR004017">
    <property type="entry name" value="Cys_rich_dom"/>
</dbReference>
<dbReference type="InterPro" id="IPR051278">
    <property type="entry name" value="HdrB/HdrD_reductase"/>
</dbReference>
<evidence type="ECO:0000313" key="4">
    <source>
        <dbReference type="Proteomes" id="UP000598633"/>
    </source>
</evidence>
<dbReference type="AlphaFoldDB" id="A0A8J6XZQ8"/>
<dbReference type="Proteomes" id="UP000598633">
    <property type="component" value="Unassembled WGS sequence"/>
</dbReference>
<sequence length="293" mass="33273">MKRYAFFPGCLIPARHPAMEFAIRSTLPKLGIEIVDLEGASCCPDPIYFKSKDKLDWLAVAARNLTLAEDLGLDIFTNCSGCTATLSETYHLLQDEELRDRVNRRLARVDREYRGTSRVRHIATLVRDEVGYDAVRESVERPLEGLKVAIHYGCHLLKPSRIMQVDNPDDPQVLERLIEALGATPVRHANWYLCCGKACDGEEIPNQMMHDLLATVHDEKADVLGMICPTCFGQFDHGQMKIAKLFDEDFHTPPIYYFQLLAFAQGVPYGKLGFERQRFKPVALQRYEEVAAK</sequence>
<keyword evidence="1" id="KW-0560">Oxidoreductase</keyword>
<organism evidence="3 4">
    <name type="scientific">Candidatus Sulfomarinibacter kjeldsenii</name>
    <dbReference type="NCBI Taxonomy" id="2885994"/>
    <lineage>
        <taxon>Bacteria</taxon>
        <taxon>Pseudomonadati</taxon>
        <taxon>Acidobacteriota</taxon>
        <taxon>Thermoanaerobaculia</taxon>
        <taxon>Thermoanaerobaculales</taxon>
        <taxon>Candidatus Sulfomarinibacteraceae</taxon>
        <taxon>Candidatus Sulfomarinibacter</taxon>
    </lineage>
</organism>
<dbReference type="Pfam" id="PF02754">
    <property type="entry name" value="CCG"/>
    <property type="match status" value="2"/>
</dbReference>
<proteinExistence type="predicted"/>
<dbReference type="GO" id="GO:0016491">
    <property type="term" value="F:oxidoreductase activity"/>
    <property type="evidence" value="ECO:0007669"/>
    <property type="project" value="UniProtKB-KW"/>
</dbReference>
<evidence type="ECO:0000313" key="3">
    <source>
        <dbReference type="EMBL" id="MBD3870011.1"/>
    </source>
</evidence>
<protein>
    <submittedName>
        <fullName evidence="3">CoB--CoM heterodisulfide reductase subunit B</fullName>
    </submittedName>
</protein>
<feature type="domain" description="Cysteine-rich" evidence="2">
    <location>
        <begin position="4"/>
        <end position="86"/>
    </location>
</feature>
<reference evidence="3 4" key="1">
    <citation type="submission" date="2020-08" db="EMBL/GenBank/DDBJ databases">
        <title>Acidobacteriota in marine sediments use diverse sulfur dissimilation pathways.</title>
        <authorList>
            <person name="Wasmund K."/>
        </authorList>
    </citation>
    <scope>NUCLEOTIDE SEQUENCE [LARGE SCALE GENOMIC DNA]</scope>
    <source>
        <strain evidence="3">MAG AM3-A</strain>
    </source>
</reference>
<dbReference type="PANTHER" id="PTHR42947">
    <property type="entry name" value="COB--COM HETERODISULFIDE REDUCTASE SUBUNIT B 1"/>
    <property type="match status" value="1"/>
</dbReference>
<dbReference type="PANTHER" id="PTHR42947:SF1">
    <property type="entry name" value="COB--COM HETERODISULFIDE REDUCTASE SUBUNIT B 1"/>
    <property type="match status" value="1"/>
</dbReference>
<evidence type="ECO:0000256" key="1">
    <source>
        <dbReference type="ARBA" id="ARBA00023002"/>
    </source>
</evidence>
<feature type="domain" description="Cysteine-rich" evidence="2">
    <location>
        <begin position="148"/>
        <end position="236"/>
    </location>
</feature>
<dbReference type="EMBL" id="JACXWA010000019">
    <property type="protein sequence ID" value="MBD3870011.1"/>
    <property type="molecule type" value="Genomic_DNA"/>
</dbReference>
<dbReference type="Gene3D" id="1.20.1050.140">
    <property type="match status" value="1"/>
</dbReference>
<name>A0A8J6XZQ8_9BACT</name>